<evidence type="ECO:0000313" key="3">
    <source>
        <dbReference type="Proteomes" id="UP001234989"/>
    </source>
</evidence>
<dbReference type="EMBL" id="CP133612">
    <property type="protein sequence ID" value="WMV11134.1"/>
    <property type="molecule type" value="Genomic_DNA"/>
</dbReference>
<dbReference type="Proteomes" id="UP001234989">
    <property type="component" value="Chromosome 1"/>
</dbReference>
<proteinExistence type="predicted"/>
<sequence>MNAVKTYFNRNWTREDLMNTGEISDFVFPLKQKNLKFSEMNAVKAYFNRNWAREDLMNTGEISEYAYTSLTTFAENIGVSYSLLCHVELYFWILLALDHLGSGRAVHSPFFCSKFTLALLCITIESEAEGLTIDVCSLYLGCFFWPFYQISLRNLSTVRLKRCYTLFRYLLLNLIVNLLEGSTFSIGIIWYGSTYTRERRAIYMTCLNFSFALMCSSIFVYGIDMLDIHTVHWVFKVNTVQALFMGYFVIYSQDLLYNAGIGEINFVDCTLAVFFHLPGIVVHAARVYLTAENEQHREN</sequence>
<keyword evidence="1" id="KW-1133">Transmembrane helix</keyword>
<keyword evidence="1" id="KW-0472">Membrane</keyword>
<feature type="transmembrane region" description="Helical" evidence="1">
    <location>
        <begin position="169"/>
        <end position="190"/>
    </location>
</feature>
<reference evidence="2" key="1">
    <citation type="submission" date="2023-08" db="EMBL/GenBank/DDBJ databases">
        <title>A de novo genome assembly of Solanum verrucosum Schlechtendal, a Mexican diploid species geographically isolated from the other diploid A-genome species in potato relatives.</title>
        <authorList>
            <person name="Hosaka K."/>
        </authorList>
    </citation>
    <scope>NUCLEOTIDE SEQUENCE</scope>
    <source>
        <tissue evidence="2">Young leaves</tissue>
    </source>
</reference>
<protein>
    <submittedName>
        <fullName evidence="2">Uncharacterized protein</fullName>
    </submittedName>
</protein>
<keyword evidence="1" id="KW-0812">Transmembrane</keyword>
<dbReference type="AlphaFoldDB" id="A0AAF0Q088"/>
<feature type="transmembrane region" description="Helical" evidence="1">
    <location>
        <begin position="202"/>
        <end position="221"/>
    </location>
</feature>
<feature type="transmembrane region" description="Helical" evidence="1">
    <location>
        <begin position="233"/>
        <end position="251"/>
    </location>
</feature>
<organism evidence="2 3">
    <name type="scientific">Solanum verrucosum</name>
    <dbReference type="NCBI Taxonomy" id="315347"/>
    <lineage>
        <taxon>Eukaryota</taxon>
        <taxon>Viridiplantae</taxon>
        <taxon>Streptophyta</taxon>
        <taxon>Embryophyta</taxon>
        <taxon>Tracheophyta</taxon>
        <taxon>Spermatophyta</taxon>
        <taxon>Magnoliopsida</taxon>
        <taxon>eudicotyledons</taxon>
        <taxon>Gunneridae</taxon>
        <taxon>Pentapetalae</taxon>
        <taxon>asterids</taxon>
        <taxon>lamiids</taxon>
        <taxon>Solanales</taxon>
        <taxon>Solanaceae</taxon>
        <taxon>Solanoideae</taxon>
        <taxon>Solaneae</taxon>
        <taxon>Solanum</taxon>
    </lineage>
</organism>
<evidence type="ECO:0000256" key="1">
    <source>
        <dbReference type="SAM" id="Phobius"/>
    </source>
</evidence>
<feature type="transmembrane region" description="Helical" evidence="1">
    <location>
        <begin position="271"/>
        <end position="289"/>
    </location>
</feature>
<evidence type="ECO:0000313" key="2">
    <source>
        <dbReference type="EMBL" id="WMV11134.1"/>
    </source>
</evidence>
<name>A0AAF0Q088_SOLVR</name>
<accession>A0AAF0Q088</accession>
<gene>
    <name evidence="2" type="ORF">MTR67_004519</name>
</gene>
<keyword evidence="3" id="KW-1185">Reference proteome</keyword>